<evidence type="ECO:0008006" key="3">
    <source>
        <dbReference type="Google" id="ProtNLM"/>
    </source>
</evidence>
<keyword evidence="2" id="KW-1185">Reference proteome</keyword>
<accession>A0ABU6WQ89</accession>
<dbReference type="EMBL" id="JASCZI010181890">
    <property type="protein sequence ID" value="MED6186273.1"/>
    <property type="molecule type" value="Genomic_DNA"/>
</dbReference>
<organism evidence="1 2">
    <name type="scientific">Stylosanthes scabra</name>
    <dbReference type="NCBI Taxonomy" id="79078"/>
    <lineage>
        <taxon>Eukaryota</taxon>
        <taxon>Viridiplantae</taxon>
        <taxon>Streptophyta</taxon>
        <taxon>Embryophyta</taxon>
        <taxon>Tracheophyta</taxon>
        <taxon>Spermatophyta</taxon>
        <taxon>Magnoliopsida</taxon>
        <taxon>eudicotyledons</taxon>
        <taxon>Gunneridae</taxon>
        <taxon>Pentapetalae</taxon>
        <taxon>rosids</taxon>
        <taxon>fabids</taxon>
        <taxon>Fabales</taxon>
        <taxon>Fabaceae</taxon>
        <taxon>Papilionoideae</taxon>
        <taxon>50 kb inversion clade</taxon>
        <taxon>dalbergioids sensu lato</taxon>
        <taxon>Dalbergieae</taxon>
        <taxon>Pterocarpus clade</taxon>
        <taxon>Stylosanthes</taxon>
    </lineage>
</organism>
<gene>
    <name evidence="1" type="ORF">PIB30_065225</name>
</gene>
<sequence length="116" mass="13952">MNSGQIYNFPELDYGVFAFRRLFLVEAQFMFTCAEIDDIRQFIVEMLDNDCGMYIAQWLILYRLGGSYNVERSTNYSRIRLEVDMVLKHHNELRSEFIEQALQHWRSYVADHQEQL</sequence>
<reference evidence="1 2" key="1">
    <citation type="journal article" date="2023" name="Plants (Basel)">
        <title>Bridging the Gap: Combining Genomics and Transcriptomics Approaches to Understand Stylosanthes scabra, an Orphan Legume from the Brazilian Caatinga.</title>
        <authorList>
            <person name="Ferreira-Neto J.R.C."/>
            <person name="da Silva M.D."/>
            <person name="Binneck E."/>
            <person name="de Melo N.F."/>
            <person name="da Silva R.H."/>
            <person name="de Melo A.L.T.M."/>
            <person name="Pandolfi V."/>
            <person name="Bustamante F.O."/>
            <person name="Brasileiro-Vidal A.C."/>
            <person name="Benko-Iseppon A.M."/>
        </authorList>
    </citation>
    <scope>NUCLEOTIDE SEQUENCE [LARGE SCALE GENOMIC DNA]</scope>
    <source>
        <tissue evidence="1">Leaves</tissue>
    </source>
</reference>
<proteinExistence type="predicted"/>
<dbReference type="Proteomes" id="UP001341840">
    <property type="component" value="Unassembled WGS sequence"/>
</dbReference>
<evidence type="ECO:0000313" key="1">
    <source>
        <dbReference type="EMBL" id="MED6186273.1"/>
    </source>
</evidence>
<name>A0ABU6WQ89_9FABA</name>
<evidence type="ECO:0000313" key="2">
    <source>
        <dbReference type="Proteomes" id="UP001341840"/>
    </source>
</evidence>
<protein>
    <recommendedName>
        <fullName evidence="3">Ubiquitin-like protease family profile domain-containing protein</fullName>
    </recommendedName>
</protein>
<comment type="caution">
    <text evidence="1">The sequence shown here is derived from an EMBL/GenBank/DDBJ whole genome shotgun (WGS) entry which is preliminary data.</text>
</comment>